<dbReference type="EMBL" id="JXTC01001363">
    <property type="protein sequence ID" value="PON31440.1"/>
    <property type="molecule type" value="Genomic_DNA"/>
</dbReference>
<comment type="caution">
    <text evidence="1">The sequence shown here is derived from an EMBL/GenBank/DDBJ whole genome shotgun (WGS) entry which is preliminary data.</text>
</comment>
<dbReference type="AlphaFoldDB" id="A0A2P5A4G2"/>
<keyword evidence="2" id="KW-1185">Reference proteome</keyword>
<organism evidence="1 2">
    <name type="scientific">Trema orientale</name>
    <name type="common">Charcoal tree</name>
    <name type="synonym">Celtis orientalis</name>
    <dbReference type="NCBI Taxonomy" id="63057"/>
    <lineage>
        <taxon>Eukaryota</taxon>
        <taxon>Viridiplantae</taxon>
        <taxon>Streptophyta</taxon>
        <taxon>Embryophyta</taxon>
        <taxon>Tracheophyta</taxon>
        <taxon>Spermatophyta</taxon>
        <taxon>Magnoliopsida</taxon>
        <taxon>eudicotyledons</taxon>
        <taxon>Gunneridae</taxon>
        <taxon>Pentapetalae</taxon>
        <taxon>rosids</taxon>
        <taxon>fabids</taxon>
        <taxon>Rosales</taxon>
        <taxon>Cannabaceae</taxon>
        <taxon>Trema</taxon>
    </lineage>
</organism>
<gene>
    <name evidence="1" type="ORF">TorRG33x02_357830</name>
</gene>
<name>A0A2P5A4G2_TREOI</name>
<dbReference type="InParanoid" id="A0A2P5A4G2"/>
<reference evidence="2" key="1">
    <citation type="submission" date="2016-06" db="EMBL/GenBank/DDBJ databases">
        <title>Parallel loss of symbiosis genes in relatives of nitrogen-fixing non-legume Parasponia.</title>
        <authorList>
            <person name="Van Velzen R."/>
            <person name="Holmer R."/>
            <person name="Bu F."/>
            <person name="Rutten L."/>
            <person name="Van Zeijl A."/>
            <person name="Liu W."/>
            <person name="Santuari L."/>
            <person name="Cao Q."/>
            <person name="Sharma T."/>
            <person name="Shen D."/>
            <person name="Roswanjaya Y."/>
            <person name="Wardhani T."/>
            <person name="Kalhor M.S."/>
            <person name="Jansen J."/>
            <person name="Van den Hoogen J."/>
            <person name="Gungor B."/>
            <person name="Hartog M."/>
            <person name="Hontelez J."/>
            <person name="Verver J."/>
            <person name="Yang W.-C."/>
            <person name="Schijlen E."/>
            <person name="Repin R."/>
            <person name="Schilthuizen M."/>
            <person name="Schranz E."/>
            <person name="Heidstra R."/>
            <person name="Miyata K."/>
            <person name="Fedorova E."/>
            <person name="Kohlen W."/>
            <person name="Bisseling T."/>
            <person name="Smit S."/>
            <person name="Geurts R."/>
        </authorList>
    </citation>
    <scope>NUCLEOTIDE SEQUENCE [LARGE SCALE GENOMIC DNA]</scope>
    <source>
        <strain evidence="2">cv. RG33-2</strain>
    </source>
</reference>
<feature type="non-terminal residue" evidence="1">
    <location>
        <position position="64"/>
    </location>
</feature>
<dbReference type="GO" id="GO:0016301">
    <property type="term" value="F:kinase activity"/>
    <property type="evidence" value="ECO:0007669"/>
    <property type="project" value="UniProtKB-KW"/>
</dbReference>
<feature type="non-terminal residue" evidence="1">
    <location>
        <position position="1"/>
    </location>
</feature>
<accession>A0A2P5A4G2</accession>
<protein>
    <submittedName>
        <fullName evidence="1">Tyrosine-protein kinase</fullName>
    </submittedName>
</protein>
<sequence length="64" mass="6789">VGDPIGPSSCASSTSVSCWLCRKACPMSLKALLSVACRKSPARGGPLLSCWLTYSSIKIRNLIF</sequence>
<proteinExistence type="predicted"/>
<keyword evidence="1" id="KW-0808">Transferase</keyword>
<evidence type="ECO:0000313" key="1">
    <source>
        <dbReference type="EMBL" id="PON31440.1"/>
    </source>
</evidence>
<keyword evidence="1" id="KW-0418">Kinase</keyword>
<dbReference type="Proteomes" id="UP000237000">
    <property type="component" value="Unassembled WGS sequence"/>
</dbReference>
<evidence type="ECO:0000313" key="2">
    <source>
        <dbReference type="Proteomes" id="UP000237000"/>
    </source>
</evidence>